<accession>A0ABT3HP01</accession>
<dbReference type="Proteomes" id="UP001163719">
    <property type="component" value="Unassembled WGS sequence"/>
</dbReference>
<protein>
    <submittedName>
        <fullName evidence="1">Uncharacterized protein</fullName>
    </submittedName>
</protein>
<sequence>MGFDTATIEGSGLVDFPAGTTKGIILPQVNDVTTMTETSQGTFVFDGSTAKVKYYDGVDWIELTGKTGAVNTLLPGAEKDQSIGVIIGGAESDAKKGVLVLESADKAMILPKVINPVVNVKSPTAGMMCYDPEKKLVCFYDGVEWAFWGNID</sequence>
<dbReference type="EMBL" id="JAPDHV010000003">
    <property type="protein sequence ID" value="MCW3161514.1"/>
    <property type="molecule type" value="Genomic_DNA"/>
</dbReference>
<dbReference type="RefSeq" id="WP_264743452.1">
    <property type="nucleotide sequence ID" value="NZ_JAPDHV010000003.1"/>
</dbReference>
<gene>
    <name evidence="1" type="ORF">OH806_09585</name>
</gene>
<organism evidence="1 2">
    <name type="scientific">Chryseobacterium oryctis</name>
    <dbReference type="NCBI Taxonomy" id="2952618"/>
    <lineage>
        <taxon>Bacteria</taxon>
        <taxon>Pseudomonadati</taxon>
        <taxon>Bacteroidota</taxon>
        <taxon>Flavobacteriia</taxon>
        <taxon>Flavobacteriales</taxon>
        <taxon>Weeksellaceae</taxon>
        <taxon>Chryseobacterium group</taxon>
        <taxon>Chryseobacterium</taxon>
    </lineage>
</organism>
<name>A0ABT3HP01_9FLAO</name>
<keyword evidence="2" id="KW-1185">Reference proteome</keyword>
<proteinExistence type="predicted"/>
<evidence type="ECO:0000313" key="2">
    <source>
        <dbReference type="Proteomes" id="UP001163719"/>
    </source>
</evidence>
<evidence type="ECO:0000313" key="1">
    <source>
        <dbReference type="EMBL" id="MCW3161514.1"/>
    </source>
</evidence>
<comment type="caution">
    <text evidence="1">The sequence shown here is derived from an EMBL/GenBank/DDBJ whole genome shotgun (WGS) entry which is preliminary data.</text>
</comment>
<reference evidence="1" key="1">
    <citation type="submission" date="2022-10" db="EMBL/GenBank/DDBJ databases">
        <title>Chryseobacterium babae sp. nov. isolated from the gut of the beetle Oryctes rhinoceros, and Chryseobacterium kimseyorum sp. nov., isolated from a stick insect rearing cage.</title>
        <authorList>
            <person name="Shelomi M."/>
            <person name="Han C.-J."/>
            <person name="Chen W.-M."/>
            <person name="Chen H.-K."/>
            <person name="Liaw S.-J."/>
            <person name="Muhle E."/>
            <person name="Clermont D."/>
        </authorList>
    </citation>
    <scope>NUCLEOTIDE SEQUENCE</scope>
    <source>
        <strain evidence="1">WLa1L2M3</strain>
    </source>
</reference>